<accession>A0AC34GCE5</accession>
<evidence type="ECO:0000313" key="1">
    <source>
        <dbReference type="Proteomes" id="UP000887579"/>
    </source>
</evidence>
<organism evidence="1 2">
    <name type="scientific">Panagrolaimus sp. ES5</name>
    <dbReference type="NCBI Taxonomy" id="591445"/>
    <lineage>
        <taxon>Eukaryota</taxon>
        <taxon>Metazoa</taxon>
        <taxon>Ecdysozoa</taxon>
        <taxon>Nematoda</taxon>
        <taxon>Chromadorea</taxon>
        <taxon>Rhabditida</taxon>
        <taxon>Tylenchina</taxon>
        <taxon>Panagrolaimomorpha</taxon>
        <taxon>Panagrolaimoidea</taxon>
        <taxon>Panagrolaimidae</taxon>
        <taxon>Panagrolaimus</taxon>
    </lineage>
</organism>
<reference evidence="2" key="1">
    <citation type="submission" date="2022-11" db="UniProtKB">
        <authorList>
            <consortium name="WormBaseParasite"/>
        </authorList>
    </citation>
    <scope>IDENTIFICATION</scope>
</reference>
<proteinExistence type="predicted"/>
<name>A0AC34GCE5_9BILA</name>
<sequence length="370" mass="41022">MSESAKLKKQMVEVGLLVLSRRAIPFIAEKLASASQQVRTKLYIRIDPQRSPSELRQLIPTIYLYASQKCSHLDVRVLLKEKQGADYGTFLHELNEKDDGVPNEEPKPFKHVCLDDGVPNDEPKPFKHVCLGGTFDRLHNGHKVLLSTAALLSDKITCGVTGGDMNRKKTLYELIEPLDRRIDIVEEFLKDVTDEVTVVDVQEIQDPFGPAIIIKDLDCIVVSDETVKGGQAVNQKRKERGLSELDIQKIELVEGNDEILKEVKLSSSSQRHQLLGSLLKPPNEFLSTTTKSNIPYVIGLTGGIAAGKSSISKFLAENGCEIADCDKIVHELYDGNPKFTKAISEEFGADTISNGTVDRKKLGSIVFLNR</sequence>
<evidence type="ECO:0000313" key="2">
    <source>
        <dbReference type="WBParaSite" id="ES5_v2.g27323.t1"/>
    </source>
</evidence>
<dbReference type="Proteomes" id="UP000887579">
    <property type="component" value="Unplaced"/>
</dbReference>
<protein>
    <submittedName>
        <fullName evidence="2">Cytidyltransferase-like domain-containing protein</fullName>
    </submittedName>
</protein>
<dbReference type="WBParaSite" id="ES5_v2.g27323.t1">
    <property type="protein sequence ID" value="ES5_v2.g27323.t1"/>
    <property type="gene ID" value="ES5_v2.g27323"/>
</dbReference>